<gene>
    <name evidence="2" type="ORF">JKP88DRAFT_243913</name>
</gene>
<feature type="compositionally biased region" description="Basic and acidic residues" evidence="1">
    <location>
        <begin position="70"/>
        <end position="83"/>
    </location>
</feature>
<evidence type="ECO:0000313" key="3">
    <source>
        <dbReference type="Proteomes" id="UP000664859"/>
    </source>
</evidence>
<keyword evidence="3" id="KW-1185">Reference proteome</keyword>
<proteinExistence type="predicted"/>
<dbReference type="AlphaFoldDB" id="A0A836CL66"/>
<feature type="compositionally biased region" description="Low complexity" evidence="1">
    <location>
        <begin position="52"/>
        <end position="61"/>
    </location>
</feature>
<organism evidence="2 3">
    <name type="scientific">Tribonema minus</name>
    <dbReference type="NCBI Taxonomy" id="303371"/>
    <lineage>
        <taxon>Eukaryota</taxon>
        <taxon>Sar</taxon>
        <taxon>Stramenopiles</taxon>
        <taxon>Ochrophyta</taxon>
        <taxon>PX clade</taxon>
        <taxon>Xanthophyceae</taxon>
        <taxon>Tribonematales</taxon>
        <taxon>Tribonemataceae</taxon>
        <taxon>Tribonema</taxon>
    </lineage>
</organism>
<name>A0A836CL66_9STRA</name>
<comment type="caution">
    <text evidence="2">The sequence shown here is derived from an EMBL/GenBank/DDBJ whole genome shotgun (WGS) entry which is preliminary data.</text>
</comment>
<dbReference type="EMBL" id="JAFCMP010000090">
    <property type="protein sequence ID" value="KAG5187406.1"/>
    <property type="molecule type" value="Genomic_DNA"/>
</dbReference>
<protein>
    <submittedName>
        <fullName evidence="2">Uncharacterized protein</fullName>
    </submittedName>
</protein>
<reference evidence="2" key="1">
    <citation type="submission" date="2021-02" db="EMBL/GenBank/DDBJ databases">
        <title>First Annotated Genome of the Yellow-green Alga Tribonema minus.</title>
        <authorList>
            <person name="Mahan K.M."/>
        </authorList>
    </citation>
    <scope>NUCLEOTIDE SEQUENCE</scope>
    <source>
        <strain evidence="2">UTEX B ZZ1240</strain>
    </source>
</reference>
<feature type="region of interest" description="Disordered" evidence="1">
    <location>
        <begin position="52"/>
        <end position="109"/>
    </location>
</feature>
<evidence type="ECO:0000313" key="2">
    <source>
        <dbReference type="EMBL" id="KAG5187406.1"/>
    </source>
</evidence>
<evidence type="ECO:0000256" key="1">
    <source>
        <dbReference type="SAM" id="MobiDB-lite"/>
    </source>
</evidence>
<dbReference type="Proteomes" id="UP000664859">
    <property type="component" value="Unassembled WGS sequence"/>
</dbReference>
<accession>A0A836CL66</accession>
<sequence>MAAFGEAAQFGYVELGPAPLLPAPYEGMELGPLPAAPDGALAAAEPLLYADLAPHPAPDGAAPRRRGRPKKAETIAREAENARRAAQGLPLMERPSARNNGGMKRRKKSASWTVKIPVTTYLEGAIIRPGDTAAAVAETTNLTTSTHAEQQLNQVTYKEVIPATLESHAFMNPNTPELMLVRQYQTMIVDLSYGAPPRYSSSIMCKEWQRVNEVNTTMHMAAKCENHLGPIPDMTDDEMMKELFDLNLHGDTTTPARTMPV</sequence>